<reference evidence="2 3" key="1">
    <citation type="submission" date="2020-10" db="EMBL/GenBank/DDBJ databases">
        <title>Plant Genome Project.</title>
        <authorList>
            <person name="Zhang R.-G."/>
        </authorList>
    </citation>
    <scope>NUCLEOTIDE SEQUENCE [LARGE SCALE GENOMIC DNA]</scope>
    <source>
        <strain evidence="2">FAFU-HL-1</strain>
        <tissue evidence="2">Leaf</tissue>
    </source>
</reference>
<gene>
    <name evidence="2" type="ORF">SADUNF_Sadunf11G0070500</name>
</gene>
<evidence type="ECO:0000313" key="3">
    <source>
        <dbReference type="Proteomes" id="UP000657918"/>
    </source>
</evidence>
<evidence type="ECO:0000313" key="2">
    <source>
        <dbReference type="EMBL" id="KAF9672696.1"/>
    </source>
</evidence>
<feature type="region of interest" description="Disordered" evidence="1">
    <location>
        <begin position="1"/>
        <end position="37"/>
    </location>
</feature>
<accession>A0A835MTB3</accession>
<organism evidence="2 3">
    <name type="scientific">Salix dunnii</name>
    <dbReference type="NCBI Taxonomy" id="1413687"/>
    <lineage>
        <taxon>Eukaryota</taxon>
        <taxon>Viridiplantae</taxon>
        <taxon>Streptophyta</taxon>
        <taxon>Embryophyta</taxon>
        <taxon>Tracheophyta</taxon>
        <taxon>Spermatophyta</taxon>
        <taxon>Magnoliopsida</taxon>
        <taxon>eudicotyledons</taxon>
        <taxon>Gunneridae</taxon>
        <taxon>Pentapetalae</taxon>
        <taxon>rosids</taxon>
        <taxon>fabids</taxon>
        <taxon>Malpighiales</taxon>
        <taxon>Salicaceae</taxon>
        <taxon>Saliceae</taxon>
        <taxon>Salix</taxon>
    </lineage>
</organism>
<keyword evidence="3" id="KW-1185">Reference proteome</keyword>
<comment type="caution">
    <text evidence="2">The sequence shown here is derived from an EMBL/GenBank/DDBJ whole genome shotgun (WGS) entry which is preliminary data.</text>
</comment>
<feature type="region of interest" description="Disordered" evidence="1">
    <location>
        <begin position="79"/>
        <end position="106"/>
    </location>
</feature>
<name>A0A835MTB3_9ROSI</name>
<dbReference type="Proteomes" id="UP000657918">
    <property type="component" value="Chromosome 11"/>
</dbReference>
<evidence type="ECO:0000256" key="1">
    <source>
        <dbReference type="SAM" id="MobiDB-lite"/>
    </source>
</evidence>
<dbReference type="AlphaFoldDB" id="A0A835MTB3"/>
<proteinExistence type="predicted"/>
<protein>
    <submittedName>
        <fullName evidence="2">Uncharacterized protein</fullName>
    </submittedName>
</protein>
<sequence length="106" mass="11957">MFSIRKHERSHMVQFSKSPLNWSMGAPPGSPRAPGEAKRDTFTFEFHRSGYATQEPHRVASLVGPWAESEEGCRTTVRCTSMEPADMDNPMTTHAPPRTRNNNPDE</sequence>
<dbReference type="EMBL" id="JADGMS010000011">
    <property type="protein sequence ID" value="KAF9672696.1"/>
    <property type="molecule type" value="Genomic_DNA"/>
</dbReference>